<dbReference type="InterPro" id="IPR003347">
    <property type="entry name" value="JmjC_dom"/>
</dbReference>
<evidence type="ECO:0000256" key="2">
    <source>
        <dbReference type="ARBA" id="ARBA00023242"/>
    </source>
</evidence>
<dbReference type="GO" id="GO:0003677">
    <property type="term" value="F:DNA binding"/>
    <property type="evidence" value="ECO:0007669"/>
    <property type="project" value="InterPro"/>
</dbReference>
<evidence type="ECO:0000259" key="4">
    <source>
        <dbReference type="PROSITE" id="PS51011"/>
    </source>
</evidence>
<evidence type="ECO:0000313" key="6">
    <source>
        <dbReference type="Proteomes" id="UP000262825"/>
    </source>
</evidence>
<dbReference type="Proteomes" id="UP000262825">
    <property type="component" value="Unassembled WGS sequence"/>
</dbReference>
<dbReference type="EMBL" id="UFAJ01000832">
    <property type="protein sequence ID" value="SSD61684.1"/>
    <property type="molecule type" value="Genomic_DNA"/>
</dbReference>
<feature type="domain" description="ARID" evidence="4">
    <location>
        <begin position="186"/>
        <end position="286"/>
    </location>
</feature>
<dbReference type="CDD" id="cd16100">
    <property type="entry name" value="ARID"/>
    <property type="match status" value="1"/>
</dbReference>
<dbReference type="Pfam" id="PF02373">
    <property type="entry name" value="JmjC"/>
    <property type="match status" value="1"/>
</dbReference>
<sequence length="610" mass="70799">MTIPTAAGTLPPNKDDTSYEKPINSTRFYKQNIVPIFHNITKQQHNNNSSGNKYIKLSGDKDIDNISAYLSKINENSIHLNTKLSGHKEQEKIIHHHKQTNLSYKLANNSVPVFEVTKELLFINNLESPLRFYEGVKDLGEKYGCIIVKFLDDIHNNLNESFYKDLDSFKFKTKRLLYDNTTNDNLLTKLEFYKQLYAYHCNTGNTTGMHATKLTRIPNIGKKPLDLYRLYTCLQTHGGYKNVCQRKSWPQVVRELGYPPSMIQSVITPIKAAANKIFDGFTFDCSNKRRHELNDESENCPPFKKVCCQVLNSSKEFNRLTDLLIYKQKFYFDKNGIITSDSVPIKKYNDKTFTFWHNGMAEDYTTLNSKGVMKSTYSLRQFIYRNKAFCMNILNNNFNIHTGDVSKYELSDFENVYWRLLSEKHNNLPIQVENSVSVSTKLGNPSNISKSLNFWDFTRITDESLLKYGNIDYSNNLHSKLNVSMCFSVKNWTTIEENTYLPNVNMIHLGASKLWYVIPSSDTIRFNNLMRASMEMTKHCTKTSNITQDMFASSDFYQNFINTSDELFFINNNKEVDSDYEEGNTFSISPEVYQYNNNNNNNNRDRKSVV</sequence>
<dbReference type="SUPFAM" id="SSF46774">
    <property type="entry name" value="ARID-like"/>
    <property type="match status" value="1"/>
</dbReference>
<evidence type="ECO:0000256" key="1">
    <source>
        <dbReference type="ARBA" id="ARBA00004123"/>
    </source>
</evidence>
<feature type="region of interest" description="Disordered" evidence="3">
    <location>
        <begin position="591"/>
        <end position="610"/>
    </location>
</feature>
<feature type="region of interest" description="Disordered" evidence="3">
    <location>
        <begin position="1"/>
        <end position="21"/>
    </location>
</feature>
<name>A0A376BAV4_9ASCO</name>
<dbReference type="SMART" id="SM01014">
    <property type="entry name" value="ARID"/>
    <property type="match status" value="1"/>
</dbReference>
<evidence type="ECO:0000313" key="5">
    <source>
        <dbReference type="EMBL" id="SSD61684.1"/>
    </source>
</evidence>
<dbReference type="SMART" id="SM00501">
    <property type="entry name" value="BRIGHT"/>
    <property type="match status" value="1"/>
</dbReference>
<dbReference type="Gene3D" id="2.60.120.650">
    <property type="entry name" value="Cupin"/>
    <property type="match status" value="1"/>
</dbReference>
<dbReference type="PANTHER" id="PTHR10694">
    <property type="entry name" value="LYSINE-SPECIFIC DEMETHYLASE"/>
    <property type="match status" value="1"/>
</dbReference>
<reference evidence="6" key="1">
    <citation type="submission" date="2018-06" db="EMBL/GenBank/DDBJ databases">
        <authorList>
            <person name="Guldener U."/>
        </authorList>
    </citation>
    <scope>NUCLEOTIDE SEQUENCE [LARGE SCALE GENOMIC DNA]</scope>
    <source>
        <strain evidence="6">UTAD17</strain>
    </source>
</reference>
<dbReference type="Pfam" id="PF01388">
    <property type="entry name" value="ARID"/>
    <property type="match status" value="1"/>
</dbReference>
<dbReference type="PROSITE" id="PS51011">
    <property type="entry name" value="ARID"/>
    <property type="match status" value="1"/>
</dbReference>
<keyword evidence="2" id="KW-0539">Nucleus</keyword>
<dbReference type="GO" id="GO:0005634">
    <property type="term" value="C:nucleus"/>
    <property type="evidence" value="ECO:0007669"/>
    <property type="project" value="UniProtKB-SubCell"/>
</dbReference>
<organism evidence="5 6">
    <name type="scientific">Saccharomycodes ludwigii</name>
    <dbReference type="NCBI Taxonomy" id="36035"/>
    <lineage>
        <taxon>Eukaryota</taxon>
        <taxon>Fungi</taxon>
        <taxon>Dikarya</taxon>
        <taxon>Ascomycota</taxon>
        <taxon>Saccharomycotina</taxon>
        <taxon>Saccharomycetes</taxon>
        <taxon>Saccharomycodales</taxon>
        <taxon>Saccharomycodaceae</taxon>
        <taxon>Saccharomycodes</taxon>
    </lineage>
</organism>
<evidence type="ECO:0000256" key="3">
    <source>
        <dbReference type="SAM" id="MobiDB-lite"/>
    </source>
</evidence>
<dbReference type="PANTHER" id="PTHR10694:SF113">
    <property type="entry name" value="PROTEIN JUMONJI"/>
    <property type="match status" value="1"/>
</dbReference>
<gene>
    <name evidence="5" type="ORF">SCODWIG_03445</name>
</gene>
<dbReference type="GO" id="GO:0010468">
    <property type="term" value="P:regulation of gene expression"/>
    <property type="evidence" value="ECO:0007669"/>
    <property type="project" value="TreeGrafter"/>
</dbReference>
<dbReference type="VEuPathDB" id="FungiDB:SCODWIG_03445"/>
<proteinExistence type="predicted"/>
<dbReference type="GO" id="GO:0000785">
    <property type="term" value="C:chromatin"/>
    <property type="evidence" value="ECO:0007669"/>
    <property type="project" value="TreeGrafter"/>
</dbReference>
<keyword evidence="6" id="KW-1185">Reference proteome</keyword>
<dbReference type="AlphaFoldDB" id="A0A376BAV4"/>
<accession>A0A376BAV4</accession>
<dbReference type="GO" id="GO:0006338">
    <property type="term" value="P:chromatin remodeling"/>
    <property type="evidence" value="ECO:0007669"/>
    <property type="project" value="TreeGrafter"/>
</dbReference>
<protein>
    <recommendedName>
        <fullName evidence="4">ARID domain-containing protein</fullName>
    </recommendedName>
</protein>
<dbReference type="InterPro" id="IPR036431">
    <property type="entry name" value="ARID_dom_sf"/>
</dbReference>
<comment type="subcellular location">
    <subcellularLocation>
        <location evidence="1">Nucleus</location>
    </subcellularLocation>
</comment>
<dbReference type="Gene3D" id="1.10.150.60">
    <property type="entry name" value="ARID DNA-binding domain"/>
    <property type="match status" value="1"/>
</dbReference>
<dbReference type="InterPro" id="IPR001606">
    <property type="entry name" value="ARID_dom"/>
</dbReference>